<accession>A0ABR2KCN3</accession>
<evidence type="ECO:0000256" key="5">
    <source>
        <dbReference type="ARBA" id="ARBA00023136"/>
    </source>
</evidence>
<comment type="caution">
    <text evidence="8">The sequence shown here is derived from an EMBL/GenBank/DDBJ whole genome shotgun (WGS) entry which is preliminary data.</text>
</comment>
<organism evidence="8 9">
    <name type="scientific">Tritrichomonas musculus</name>
    <dbReference type="NCBI Taxonomy" id="1915356"/>
    <lineage>
        <taxon>Eukaryota</taxon>
        <taxon>Metamonada</taxon>
        <taxon>Parabasalia</taxon>
        <taxon>Tritrichomonadida</taxon>
        <taxon>Tritrichomonadidae</taxon>
        <taxon>Tritrichomonas</taxon>
    </lineage>
</organism>
<evidence type="ECO:0000313" key="8">
    <source>
        <dbReference type="EMBL" id="KAK8888829.1"/>
    </source>
</evidence>
<evidence type="ECO:0000256" key="2">
    <source>
        <dbReference type="ARBA" id="ARBA00022692"/>
    </source>
</evidence>
<evidence type="ECO:0000256" key="3">
    <source>
        <dbReference type="ARBA" id="ARBA00022824"/>
    </source>
</evidence>
<keyword evidence="3" id="KW-0256">Endoplasmic reticulum</keyword>
<evidence type="ECO:0000256" key="6">
    <source>
        <dbReference type="SAM" id="Phobius"/>
    </source>
</evidence>
<sequence length="191" mass="22070">MESCKCGCPFAKCLNEQSSARIQEIIYWRRPIKTLVLLAVVDLLMILIYFLNTGFFATVILLVALNFLLKFVWAQFGQSIEKFLFTPSLRDTPERSDRIRSYDEVKSFVKPYHGYAGQAVEWVKNYKQNPDFNSHLIFFGSAFVAFFVTTLFGTWLLCFLAVNAFFIVPACFLNSDLHEFVQSKLNKPKTE</sequence>
<keyword evidence="4 6" id="KW-1133">Transmembrane helix</keyword>
<keyword evidence="5 6" id="KW-0472">Membrane</keyword>
<dbReference type="EMBL" id="JAPFFF010000005">
    <property type="protein sequence ID" value="KAK8888829.1"/>
    <property type="molecule type" value="Genomic_DNA"/>
</dbReference>
<dbReference type="Proteomes" id="UP001470230">
    <property type="component" value="Unassembled WGS sequence"/>
</dbReference>
<evidence type="ECO:0000256" key="1">
    <source>
        <dbReference type="ARBA" id="ARBA00004477"/>
    </source>
</evidence>
<evidence type="ECO:0000259" key="7">
    <source>
        <dbReference type="Pfam" id="PF02453"/>
    </source>
</evidence>
<protein>
    <recommendedName>
        <fullName evidence="7">Reticulon domain-containing protein</fullName>
    </recommendedName>
</protein>
<gene>
    <name evidence="8" type="ORF">M9Y10_033569</name>
</gene>
<keyword evidence="2 6" id="KW-0812">Transmembrane</keyword>
<reference evidence="8 9" key="1">
    <citation type="submission" date="2024-04" db="EMBL/GenBank/DDBJ databases">
        <title>Tritrichomonas musculus Genome.</title>
        <authorList>
            <person name="Alves-Ferreira E."/>
            <person name="Grigg M."/>
            <person name="Lorenzi H."/>
            <person name="Galac M."/>
        </authorList>
    </citation>
    <scope>NUCLEOTIDE SEQUENCE [LARGE SCALE GENOMIC DNA]</scope>
    <source>
        <strain evidence="8 9">EAF2021</strain>
    </source>
</reference>
<proteinExistence type="predicted"/>
<dbReference type="InterPro" id="IPR003388">
    <property type="entry name" value="Reticulon"/>
</dbReference>
<comment type="subcellular location">
    <subcellularLocation>
        <location evidence="1">Endoplasmic reticulum membrane</location>
        <topology evidence="1">Multi-pass membrane protein</topology>
    </subcellularLocation>
</comment>
<feature type="transmembrane region" description="Helical" evidence="6">
    <location>
        <begin position="136"/>
        <end position="168"/>
    </location>
</feature>
<keyword evidence="9" id="KW-1185">Reference proteome</keyword>
<feature type="domain" description="Reticulon" evidence="7">
    <location>
        <begin position="23"/>
        <end position="172"/>
    </location>
</feature>
<name>A0ABR2KCN3_9EUKA</name>
<evidence type="ECO:0000313" key="9">
    <source>
        <dbReference type="Proteomes" id="UP001470230"/>
    </source>
</evidence>
<evidence type="ECO:0000256" key="4">
    <source>
        <dbReference type="ARBA" id="ARBA00022989"/>
    </source>
</evidence>
<dbReference type="Pfam" id="PF02453">
    <property type="entry name" value="Reticulon"/>
    <property type="match status" value="1"/>
</dbReference>
<feature type="transmembrane region" description="Helical" evidence="6">
    <location>
        <begin position="31"/>
        <end position="49"/>
    </location>
</feature>